<keyword evidence="2" id="KW-0862">Zinc</keyword>
<keyword evidence="5" id="KW-0804">Transcription</keyword>
<organism evidence="9 10">
    <name type="scientific">Aspergillus tanneri</name>
    <dbReference type="NCBI Taxonomy" id="1220188"/>
    <lineage>
        <taxon>Eukaryota</taxon>
        <taxon>Fungi</taxon>
        <taxon>Dikarya</taxon>
        <taxon>Ascomycota</taxon>
        <taxon>Pezizomycotina</taxon>
        <taxon>Eurotiomycetes</taxon>
        <taxon>Eurotiomycetidae</taxon>
        <taxon>Eurotiales</taxon>
        <taxon>Aspergillaceae</taxon>
        <taxon>Aspergillus</taxon>
        <taxon>Aspergillus subgen. Circumdati</taxon>
    </lineage>
</organism>
<dbReference type="GO" id="GO:0003677">
    <property type="term" value="F:DNA binding"/>
    <property type="evidence" value="ECO:0007669"/>
    <property type="project" value="UniProtKB-KW"/>
</dbReference>
<dbReference type="VEuPathDB" id="FungiDB:EYZ11_010330"/>
<dbReference type="GO" id="GO:0006351">
    <property type="term" value="P:DNA-templated transcription"/>
    <property type="evidence" value="ECO:0007669"/>
    <property type="project" value="InterPro"/>
</dbReference>
<dbReference type="SMART" id="SM00906">
    <property type="entry name" value="Fungal_trans"/>
    <property type="match status" value="1"/>
</dbReference>
<accession>A0A5M9MWN3</accession>
<reference evidence="9 10" key="1">
    <citation type="submission" date="2019-08" db="EMBL/GenBank/DDBJ databases">
        <title>The genome sequence of a newly discovered highly antifungal drug resistant Aspergillus species, Aspergillus tanneri NIH 1004.</title>
        <authorList>
            <person name="Mounaud S."/>
            <person name="Singh I."/>
            <person name="Joardar V."/>
            <person name="Pakala S."/>
            <person name="Pakala S."/>
            <person name="Venepally P."/>
            <person name="Chung J.K."/>
            <person name="Losada L."/>
            <person name="Nierman W.C."/>
        </authorList>
    </citation>
    <scope>NUCLEOTIDE SEQUENCE [LARGE SCALE GENOMIC DNA]</scope>
    <source>
        <strain evidence="9 10">NIH1004</strain>
    </source>
</reference>
<feature type="compositionally biased region" description="Polar residues" evidence="7">
    <location>
        <begin position="64"/>
        <end position="105"/>
    </location>
</feature>
<gene>
    <name evidence="9" type="ORF">ATNIH1004_005522</name>
</gene>
<dbReference type="GO" id="GO:0000981">
    <property type="term" value="F:DNA-binding transcription factor activity, RNA polymerase II-specific"/>
    <property type="evidence" value="ECO:0007669"/>
    <property type="project" value="InterPro"/>
</dbReference>
<keyword evidence="3" id="KW-0805">Transcription regulation</keyword>
<dbReference type="InterPro" id="IPR052073">
    <property type="entry name" value="Amide_Lactam_Regulators"/>
</dbReference>
<name>A0A5M9MWN3_9EURO</name>
<evidence type="ECO:0000259" key="8">
    <source>
        <dbReference type="PROSITE" id="PS50048"/>
    </source>
</evidence>
<dbReference type="RefSeq" id="XP_033426208.1">
    <property type="nucleotide sequence ID" value="XM_033570176.1"/>
</dbReference>
<feature type="compositionally biased region" description="Polar residues" evidence="7">
    <location>
        <begin position="623"/>
        <end position="638"/>
    </location>
</feature>
<keyword evidence="6" id="KW-0539">Nucleus</keyword>
<dbReference type="AlphaFoldDB" id="A0A5M9MWN3"/>
<dbReference type="Proteomes" id="UP000324241">
    <property type="component" value="Unassembled WGS sequence"/>
</dbReference>
<dbReference type="GO" id="GO:0009893">
    <property type="term" value="P:positive regulation of metabolic process"/>
    <property type="evidence" value="ECO:0007669"/>
    <property type="project" value="UniProtKB-ARBA"/>
</dbReference>
<protein>
    <recommendedName>
        <fullName evidence="8">Zn(2)-C6 fungal-type domain-containing protein</fullName>
    </recommendedName>
</protein>
<keyword evidence="1" id="KW-0479">Metal-binding</keyword>
<evidence type="ECO:0000256" key="6">
    <source>
        <dbReference type="ARBA" id="ARBA00023242"/>
    </source>
</evidence>
<dbReference type="InterPro" id="IPR007219">
    <property type="entry name" value="XnlR_reg_dom"/>
</dbReference>
<dbReference type="SMART" id="SM00066">
    <property type="entry name" value="GAL4"/>
    <property type="match status" value="1"/>
</dbReference>
<dbReference type="CDD" id="cd00067">
    <property type="entry name" value="GAL4"/>
    <property type="match status" value="1"/>
</dbReference>
<dbReference type="Pfam" id="PF04082">
    <property type="entry name" value="Fungal_trans"/>
    <property type="match status" value="1"/>
</dbReference>
<dbReference type="SUPFAM" id="SSF57701">
    <property type="entry name" value="Zn2/Cys6 DNA-binding domain"/>
    <property type="match status" value="1"/>
</dbReference>
<feature type="region of interest" description="Disordered" evidence="7">
    <location>
        <begin position="623"/>
        <end position="660"/>
    </location>
</feature>
<evidence type="ECO:0000313" key="9">
    <source>
        <dbReference type="EMBL" id="KAA8646847.1"/>
    </source>
</evidence>
<evidence type="ECO:0000256" key="3">
    <source>
        <dbReference type="ARBA" id="ARBA00023015"/>
    </source>
</evidence>
<comment type="caution">
    <text evidence="9">The sequence shown here is derived from an EMBL/GenBank/DDBJ whole genome shotgun (WGS) entry which is preliminary data.</text>
</comment>
<feature type="domain" description="Zn(2)-C6 fungal-type" evidence="8">
    <location>
        <begin position="19"/>
        <end position="50"/>
    </location>
</feature>
<dbReference type="Pfam" id="PF00172">
    <property type="entry name" value="Zn_clus"/>
    <property type="match status" value="1"/>
</dbReference>
<evidence type="ECO:0000256" key="7">
    <source>
        <dbReference type="SAM" id="MobiDB-lite"/>
    </source>
</evidence>
<dbReference type="InterPro" id="IPR001138">
    <property type="entry name" value="Zn2Cys6_DnaBD"/>
</dbReference>
<dbReference type="GO" id="GO:0008270">
    <property type="term" value="F:zinc ion binding"/>
    <property type="evidence" value="ECO:0007669"/>
    <property type="project" value="InterPro"/>
</dbReference>
<evidence type="ECO:0000256" key="1">
    <source>
        <dbReference type="ARBA" id="ARBA00022723"/>
    </source>
</evidence>
<keyword evidence="4" id="KW-0238">DNA-binding</keyword>
<dbReference type="InterPro" id="IPR036864">
    <property type="entry name" value="Zn2-C6_fun-type_DNA-bd_sf"/>
</dbReference>
<dbReference type="PANTHER" id="PTHR47171:SF1">
    <property type="entry name" value="ZN(II)2CYS6 TRANSCRIPTION FACTOR (EUROFUNG)"/>
    <property type="match status" value="1"/>
</dbReference>
<evidence type="ECO:0000256" key="4">
    <source>
        <dbReference type="ARBA" id="ARBA00023125"/>
    </source>
</evidence>
<evidence type="ECO:0000313" key="10">
    <source>
        <dbReference type="Proteomes" id="UP000324241"/>
    </source>
</evidence>
<feature type="region of interest" description="Disordered" evidence="7">
    <location>
        <begin position="59"/>
        <end position="105"/>
    </location>
</feature>
<dbReference type="EMBL" id="QUQM01000004">
    <property type="protein sequence ID" value="KAA8646847.1"/>
    <property type="molecule type" value="Genomic_DNA"/>
</dbReference>
<dbReference type="VEuPathDB" id="FungiDB:EYZ11_010331"/>
<dbReference type="PROSITE" id="PS50048">
    <property type="entry name" value="ZN2_CY6_FUNGAL_2"/>
    <property type="match status" value="1"/>
</dbReference>
<dbReference type="GeneID" id="54328224"/>
<proteinExistence type="predicted"/>
<sequence>MTPETDSNRHTVRTRARQACLHCNRRRIRCNVLERRPCQNCVAMNVPCEVGISKRGKYPRKKNYSIQGPPTPTTESHSTCVSPPATADSSISLRSRNDDGLSTNSNALQVPQQGIPHRRAHSPRAPWVTPGDSARVFLGESSPLTCVIDEGRRSPEKGSTNVMQMTRLHYPIPERLESNSTRDEAIRVHKAKLEAQLTAEGVFSYPPKETCETLLRAYFTWFHPCFPVLDRAGVERSYFQGTIPPLLLQAIFFIGVSLCTDEELARTEFEIRYQAKFHFYSKAKAVFDADWESDKTIKLQALFLLSYWRGGPSEERDTRFWLGVAISLAQKRGMHMMFVSSGLFNALADLCRSKLSFHSSAEEKLWKRIWWALYIRDQQSASALGLPTRIRDEDCDVAMLETSDIEENEAAENQSVFGTQNVEDVTYPVEMARLARILRTIVSTQYLPIQHSVDTSLRQKLHQQLREWESNLPLVLKLGNITTPRAIFLTGLLHMTYNYLYVLLYRSLFLHPSSSAMEDLGQVALDAATKSTRIIEDMLSHNLVQHGPTHLITHSFSTLCIQTIHCRRTTGTTRKLAEHRARLCLLGLQELQKTWDLENWVLDLFFRCLDDSTARTLRLTDIINPSAQPTQPTETQASGGEADSHQIPSTPTAMIDAGHDPMLAPSLHTSPYTLSGDLVAPNNWYGLFNFTEDFTDVLGTPQSQDLLNLQNLQFLYRFL</sequence>
<dbReference type="OrthoDB" id="5121955at2759"/>
<evidence type="ECO:0000256" key="5">
    <source>
        <dbReference type="ARBA" id="ARBA00023163"/>
    </source>
</evidence>
<dbReference type="CDD" id="cd12148">
    <property type="entry name" value="fungal_TF_MHR"/>
    <property type="match status" value="1"/>
</dbReference>
<evidence type="ECO:0000256" key="2">
    <source>
        <dbReference type="ARBA" id="ARBA00022833"/>
    </source>
</evidence>
<dbReference type="PANTHER" id="PTHR47171">
    <property type="entry name" value="FARA-RELATED"/>
    <property type="match status" value="1"/>
</dbReference>
<dbReference type="Gene3D" id="4.10.240.10">
    <property type="entry name" value="Zn(2)-C6 fungal-type DNA-binding domain"/>
    <property type="match status" value="1"/>
</dbReference>